<dbReference type="EMBL" id="CAJNOK010033312">
    <property type="protein sequence ID" value="CAF1492976.1"/>
    <property type="molecule type" value="Genomic_DNA"/>
</dbReference>
<dbReference type="GO" id="GO:0020037">
    <property type="term" value="F:heme binding"/>
    <property type="evidence" value="ECO:0007669"/>
    <property type="project" value="InterPro"/>
</dbReference>
<dbReference type="EMBL" id="CAJOBA010055287">
    <property type="protein sequence ID" value="CAF4282139.1"/>
    <property type="molecule type" value="Genomic_DNA"/>
</dbReference>
<dbReference type="InterPro" id="IPR010255">
    <property type="entry name" value="Haem_peroxidase_sf"/>
</dbReference>
<sequence length="445" mass="51042">VAGTERVKIPKLNCNGNNCTELEIPPTLHDPDGYTLNYATHWWDASMIYGSNLAQQKLVRTFRNGKLVVGKKPLNLKLDRKTGLPITSVTNNWWIGLSLMHSIFFAEHNYLADKLSKEYPTWNDEQIFQQVRIIIAAILAKIHTVEWTPAILNNAVLRAGMNVNWYGISQAFNYTVEQLLQLGVPPSAKLILEQAQKGVGCVSNLYGNPYAMSEEFVSVYRMHSLLPDYITVIKTKNIKNKNKYAKILLSQLTFKNAEKQLKRFSIENWINTFGYTRSGHLVFNNYPDFLTHVKLNNKKIVNLGVIDIVRDRERLGLRYNELCCQLQLEPLISFTNLSVTEGEAKQLVNIYENNIEMVDVLVGLMAEANWPFGYGFSNTAFQIFIIMASRRIEADRFFQEYYNADTYTQLGIDYIQNESFKSILLRNIPDLAENLANVTNVFVPW</sequence>
<evidence type="ECO:0000256" key="4">
    <source>
        <dbReference type="ARBA" id="ARBA00023002"/>
    </source>
</evidence>
<dbReference type="PROSITE" id="PS50292">
    <property type="entry name" value="PEROXIDASE_3"/>
    <property type="match status" value="1"/>
</dbReference>
<evidence type="ECO:0008006" key="9">
    <source>
        <dbReference type="Google" id="ProtNLM"/>
    </source>
</evidence>
<name>A0A8S2THH6_9BILA</name>
<evidence type="ECO:0000256" key="3">
    <source>
        <dbReference type="ARBA" id="ARBA00022964"/>
    </source>
</evidence>
<protein>
    <recommendedName>
        <fullName evidence="9">Peroxidase</fullName>
    </recommendedName>
</protein>
<dbReference type="PRINTS" id="PR00457">
    <property type="entry name" value="ANPEROXIDASE"/>
</dbReference>
<dbReference type="GO" id="GO:0006979">
    <property type="term" value="P:response to oxidative stress"/>
    <property type="evidence" value="ECO:0007669"/>
    <property type="project" value="InterPro"/>
</dbReference>
<keyword evidence="1" id="KW-0479">Metal-binding</keyword>
<keyword evidence="5" id="KW-0408">Iron</keyword>
<evidence type="ECO:0000313" key="6">
    <source>
        <dbReference type="EMBL" id="CAF1492976.1"/>
    </source>
</evidence>
<keyword evidence="3" id="KW-0223">Dioxygenase</keyword>
<dbReference type="GO" id="GO:0046872">
    <property type="term" value="F:metal ion binding"/>
    <property type="evidence" value="ECO:0007669"/>
    <property type="project" value="UniProtKB-KW"/>
</dbReference>
<evidence type="ECO:0000256" key="1">
    <source>
        <dbReference type="ARBA" id="ARBA00022723"/>
    </source>
</evidence>
<keyword evidence="4" id="KW-0560">Oxidoreductase</keyword>
<dbReference type="GO" id="GO:0004601">
    <property type="term" value="F:peroxidase activity"/>
    <property type="evidence" value="ECO:0007669"/>
    <property type="project" value="InterPro"/>
</dbReference>
<evidence type="ECO:0000256" key="2">
    <source>
        <dbReference type="ARBA" id="ARBA00022821"/>
    </source>
</evidence>
<dbReference type="InterPro" id="IPR019791">
    <property type="entry name" value="Haem_peroxidase_animal"/>
</dbReference>
<dbReference type="Gene3D" id="1.10.640.10">
    <property type="entry name" value="Haem peroxidase domain superfamily, animal type"/>
    <property type="match status" value="1"/>
</dbReference>
<gene>
    <name evidence="6" type="ORF">OVA965_LOCUS36586</name>
    <name evidence="7" type="ORF">TMI583_LOCUS37604</name>
</gene>
<dbReference type="InterPro" id="IPR037120">
    <property type="entry name" value="Haem_peroxidase_sf_animal"/>
</dbReference>
<dbReference type="InterPro" id="IPR050783">
    <property type="entry name" value="Oxylipin_biosynth_metab"/>
</dbReference>
<dbReference type="GO" id="GO:0006631">
    <property type="term" value="P:fatty acid metabolic process"/>
    <property type="evidence" value="ECO:0007669"/>
    <property type="project" value="UniProtKB-ARBA"/>
</dbReference>
<dbReference type="Proteomes" id="UP000677228">
    <property type="component" value="Unassembled WGS sequence"/>
</dbReference>
<proteinExistence type="predicted"/>
<dbReference type="PANTHER" id="PTHR11903:SF11">
    <property type="entry name" value="ALPHA-DIOXYGENASE 1"/>
    <property type="match status" value="1"/>
</dbReference>
<dbReference type="Pfam" id="PF03098">
    <property type="entry name" value="An_peroxidase"/>
    <property type="match status" value="1"/>
</dbReference>
<dbReference type="GO" id="GO:0006952">
    <property type="term" value="P:defense response"/>
    <property type="evidence" value="ECO:0007669"/>
    <property type="project" value="UniProtKB-KW"/>
</dbReference>
<comment type="caution">
    <text evidence="7">The sequence shown here is derived from an EMBL/GenBank/DDBJ whole genome shotgun (WGS) entry which is preliminary data.</text>
</comment>
<evidence type="ECO:0000313" key="7">
    <source>
        <dbReference type="EMBL" id="CAF4282139.1"/>
    </source>
</evidence>
<keyword evidence="2" id="KW-0611">Plant defense</keyword>
<organism evidence="7 8">
    <name type="scientific">Didymodactylos carnosus</name>
    <dbReference type="NCBI Taxonomy" id="1234261"/>
    <lineage>
        <taxon>Eukaryota</taxon>
        <taxon>Metazoa</taxon>
        <taxon>Spiralia</taxon>
        <taxon>Gnathifera</taxon>
        <taxon>Rotifera</taxon>
        <taxon>Eurotatoria</taxon>
        <taxon>Bdelloidea</taxon>
        <taxon>Philodinida</taxon>
        <taxon>Philodinidae</taxon>
        <taxon>Didymodactylos</taxon>
    </lineage>
</organism>
<dbReference type="Proteomes" id="UP000682733">
    <property type="component" value="Unassembled WGS sequence"/>
</dbReference>
<accession>A0A8S2THH6</accession>
<feature type="non-terminal residue" evidence="7">
    <location>
        <position position="1"/>
    </location>
</feature>
<dbReference type="GO" id="GO:0016702">
    <property type="term" value="F:oxidoreductase activity, acting on single donors with incorporation of molecular oxygen, incorporation of two atoms of oxygen"/>
    <property type="evidence" value="ECO:0007669"/>
    <property type="project" value="TreeGrafter"/>
</dbReference>
<dbReference type="AlphaFoldDB" id="A0A8S2THH6"/>
<dbReference type="PANTHER" id="PTHR11903">
    <property type="entry name" value="PROSTAGLANDIN G/H SYNTHASE"/>
    <property type="match status" value="1"/>
</dbReference>
<dbReference type="SUPFAM" id="SSF48113">
    <property type="entry name" value="Heme-dependent peroxidases"/>
    <property type="match status" value="1"/>
</dbReference>
<reference evidence="7" key="1">
    <citation type="submission" date="2021-02" db="EMBL/GenBank/DDBJ databases">
        <authorList>
            <person name="Nowell W R."/>
        </authorList>
    </citation>
    <scope>NUCLEOTIDE SEQUENCE</scope>
</reference>
<evidence type="ECO:0000313" key="8">
    <source>
        <dbReference type="Proteomes" id="UP000682733"/>
    </source>
</evidence>
<evidence type="ECO:0000256" key="5">
    <source>
        <dbReference type="ARBA" id="ARBA00023004"/>
    </source>
</evidence>